<feature type="binding site" evidence="12">
    <location>
        <position position="518"/>
    </location>
    <ligand>
        <name>Zn(2+)</name>
        <dbReference type="ChEBI" id="CHEBI:29105"/>
        <label>1</label>
    </ligand>
</feature>
<evidence type="ECO:0000256" key="5">
    <source>
        <dbReference type="ARBA" id="ARBA00022801"/>
    </source>
</evidence>
<feature type="domain" description="Helicase ATP-binding" evidence="13">
    <location>
        <begin position="247"/>
        <end position="413"/>
    </location>
</feature>
<organism evidence="15 16">
    <name type="scientific">Desulfitobacterium dehalogenans</name>
    <dbReference type="NCBI Taxonomy" id="36854"/>
    <lineage>
        <taxon>Bacteria</taxon>
        <taxon>Bacillati</taxon>
        <taxon>Bacillota</taxon>
        <taxon>Clostridia</taxon>
        <taxon>Eubacteriales</taxon>
        <taxon>Desulfitobacteriaceae</taxon>
        <taxon>Desulfitobacterium</taxon>
    </lineage>
</organism>
<feature type="domain" description="Helicase C-terminal" evidence="14">
    <location>
        <begin position="510"/>
        <end position="669"/>
    </location>
</feature>
<dbReference type="Pfam" id="PF17764">
    <property type="entry name" value="PriA_3primeBD"/>
    <property type="match status" value="1"/>
</dbReference>
<proteinExistence type="inferred from homology"/>
<dbReference type="Pfam" id="PF18319">
    <property type="entry name" value="Zn_ribbon_PriA"/>
    <property type="match status" value="1"/>
</dbReference>
<evidence type="ECO:0000259" key="14">
    <source>
        <dbReference type="PROSITE" id="PS51194"/>
    </source>
</evidence>
<dbReference type="PROSITE" id="PS51192">
    <property type="entry name" value="HELICASE_ATP_BIND_1"/>
    <property type="match status" value="1"/>
</dbReference>
<dbReference type="InterPro" id="IPR014001">
    <property type="entry name" value="Helicase_ATP-bd"/>
</dbReference>
<dbReference type="GO" id="GO:0006310">
    <property type="term" value="P:DNA recombination"/>
    <property type="evidence" value="ECO:0007669"/>
    <property type="project" value="InterPro"/>
</dbReference>
<feature type="binding site" evidence="12">
    <location>
        <position position="502"/>
    </location>
    <ligand>
        <name>Zn(2+)</name>
        <dbReference type="ChEBI" id="CHEBI:29105"/>
        <label>2</label>
    </ligand>
</feature>
<dbReference type="GO" id="GO:0003677">
    <property type="term" value="F:DNA binding"/>
    <property type="evidence" value="ECO:0007669"/>
    <property type="project" value="UniProtKB-UniRule"/>
</dbReference>
<dbReference type="Gene3D" id="3.40.50.300">
    <property type="entry name" value="P-loop containing nucleotide triphosphate hydrolases"/>
    <property type="match status" value="2"/>
</dbReference>
<dbReference type="InterPro" id="IPR041236">
    <property type="entry name" value="PriA_C"/>
</dbReference>
<dbReference type="InterPro" id="IPR042115">
    <property type="entry name" value="PriA_3primeBD_sf"/>
</dbReference>
<evidence type="ECO:0000256" key="9">
    <source>
        <dbReference type="ARBA" id="ARBA00023125"/>
    </source>
</evidence>
<dbReference type="GO" id="GO:0006269">
    <property type="term" value="P:DNA replication, synthesis of primer"/>
    <property type="evidence" value="ECO:0007669"/>
    <property type="project" value="UniProtKB-KW"/>
</dbReference>
<dbReference type="CDD" id="cd18804">
    <property type="entry name" value="SF2_C_priA"/>
    <property type="match status" value="1"/>
</dbReference>
<protein>
    <recommendedName>
        <fullName evidence="12">Replication restart protein PriA</fullName>
    </recommendedName>
    <alternativeName>
        <fullName evidence="12">ATP-dependent DNA helicase PriA</fullName>
        <ecNumber evidence="12">5.6.2.4</ecNumber>
    </alternativeName>
    <alternativeName>
        <fullName evidence="12">DNA 3'-5' helicase PriA</fullName>
    </alternativeName>
</protein>
<evidence type="ECO:0000313" key="15">
    <source>
        <dbReference type="EMBL" id="HHY26170.1"/>
    </source>
</evidence>
<evidence type="ECO:0000256" key="1">
    <source>
        <dbReference type="ARBA" id="ARBA00022515"/>
    </source>
</evidence>
<comment type="subunit">
    <text evidence="12">Component of the replication restart primosome.</text>
</comment>
<dbReference type="PANTHER" id="PTHR30580">
    <property type="entry name" value="PRIMOSOMAL PROTEIN N"/>
    <property type="match status" value="1"/>
</dbReference>
<keyword evidence="5 12" id="KW-0378">Hydrolase</keyword>
<dbReference type="SMART" id="SM00490">
    <property type="entry name" value="HELICc"/>
    <property type="match status" value="1"/>
</dbReference>
<evidence type="ECO:0000256" key="10">
    <source>
        <dbReference type="ARBA" id="ARBA00023235"/>
    </source>
</evidence>
<dbReference type="PANTHER" id="PTHR30580:SF0">
    <property type="entry name" value="PRIMOSOMAL PROTEIN N"/>
    <property type="match status" value="1"/>
</dbReference>
<dbReference type="Pfam" id="PF18074">
    <property type="entry name" value="PriA_C"/>
    <property type="match status" value="1"/>
</dbReference>
<evidence type="ECO:0000313" key="16">
    <source>
        <dbReference type="Proteomes" id="UP000553059"/>
    </source>
</evidence>
<keyword evidence="8 12" id="KW-0067">ATP-binding</keyword>
<dbReference type="NCBIfam" id="NF004066">
    <property type="entry name" value="PRK05580.1-3"/>
    <property type="match status" value="1"/>
</dbReference>
<dbReference type="GO" id="GO:0006302">
    <property type="term" value="P:double-strand break repair"/>
    <property type="evidence" value="ECO:0007669"/>
    <property type="project" value="InterPro"/>
</dbReference>
<dbReference type="EC" id="5.6.2.4" evidence="12"/>
<dbReference type="GO" id="GO:1990077">
    <property type="term" value="C:primosome complex"/>
    <property type="evidence" value="ECO:0007669"/>
    <property type="project" value="UniProtKB-UniRule"/>
</dbReference>
<dbReference type="NCBIfam" id="TIGR00595">
    <property type="entry name" value="priA"/>
    <property type="match status" value="1"/>
</dbReference>
<dbReference type="EMBL" id="DUTF01000120">
    <property type="protein sequence ID" value="HHY26170.1"/>
    <property type="molecule type" value="Genomic_DNA"/>
</dbReference>
<evidence type="ECO:0000256" key="12">
    <source>
        <dbReference type="HAMAP-Rule" id="MF_00983"/>
    </source>
</evidence>
<comment type="similarity">
    <text evidence="12">Belongs to the helicase family. PriA subfamily.</text>
</comment>
<dbReference type="SMART" id="SM00487">
    <property type="entry name" value="DEXDc"/>
    <property type="match status" value="1"/>
</dbReference>
<gene>
    <name evidence="12 15" type="primary">priA</name>
    <name evidence="15" type="ORF">GX523_05360</name>
</gene>
<comment type="caution">
    <text evidence="15">The sequence shown here is derived from an EMBL/GenBank/DDBJ whole genome shotgun (WGS) entry which is preliminary data.</text>
</comment>
<evidence type="ECO:0000256" key="11">
    <source>
        <dbReference type="ARBA" id="ARBA00048988"/>
    </source>
</evidence>
<comment type="function">
    <text evidence="12">Initiates the restart of stalled replication forks, which reloads the replicative helicase on sites other than the origin of replication. Recognizes and binds to abandoned replication forks and remodels them to uncover a helicase loading site. Promotes assembly of the primosome at these replication forks.</text>
</comment>
<dbReference type="AlphaFoldDB" id="A0A7C6Z3E9"/>
<feature type="binding site" evidence="12">
    <location>
        <position position="475"/>
    </location>
    <ligand>
        <name>Zn(2+)</name>
        <dbReference type="ChEBI" id="CHEBI:29105"/>
        <label>1</label>
    </ligand>
</feature>
<feature type="binding site" evidence="12">
    <location>
        <position position="487"/>
    </location>
    <ligand>
        <name>Zn(2+)</name>
        <dbReference type="ChEBI" id="CHEBI:29105"/>
        <label>2</label>
    </ligand>
</feature>
<dbReference type="InterPro" id="IPR005259">
    <property type="entry name" value="PriA"/>
</dbReference>
<dbReference type="CDD" id="cd17929">
    <property type="entry name" value="DEXHc_priA"/>
    <property type="match status" value="1"/>
</dbReference>
<evidence type="ECO:0000259" key="13">
    <source>
        <dbReference type="PROSITE" id="PS51192"/>
    </source>
</evidence>
<evidence type="ECO:0000256" key="4">
    <source>
        <dbReference type="ARBA" id="ARBA00022741"/>
    </source>
</evidence>
<dbReference type="InterPro" id="IPR041222">
    <property type="entry name" value="PriA_3primeBD"/>
</dbReference>
<feature type="binding site" evidence="12">
    <location>
        <position position="505"/>
    </location>
    <ligand>
        <name>Zn(2+)</name>
        <dbReference type="ChEBI" id="CHEBI:29105"/>
        <label>2</label>
    </ligand>
</feature>
<dbReference type="Pfam" id="PF00270">
    <property type="entry name" value="DEAD"/>
    <property type="match status" value="1"/>
</dbReference>
<keyword evidence="1 12" id="KW-0639">Primosome</keyword>
<keyword evidence="6 12" id="KW-0347">Helicase</keyword>
<comment type="cofactor">
    <cofactor evidence="12">
        <name>Zn(2+)</name>
        <dbReference type="ChEBI" id="CHEBI:29105"/>
    </cofactor>
    <text evidence="12">Binds 2 zinc ions per subunit.</text>
</comment>
<keyword evidence="3 12" id="KW-0479">Metal-binding</keyword>
<feature type="binding site" evidence="12">
    <location>
        <position position="478"/>
    </location>
    <ligand>
        <name>Zn(2+)</name>
        <dbReference type="ChEBI" id="CHEBI:29105"/>
        <label>1</label>
    </ligand>
</feature>
<dbReference type="PROSITE" id="PS51194">
    <property type="entry name" value="HELICASE_CTER"/>
    <property type="match status" value="1"/>
</dbReference>
<dbReference type="Pfam" id="PF00271">
    <property type="entry name" value="Helicase_C"/>
    <property type="match status" value="1"/>
</dbReference>
<dbReference type="SUPFAM" id="SSF52540">
    <property type="entry name" value="P-loop containing nucleoside triphosphate hydrolases"/>
    <property type="match status" value="1"/>
</dbReference>
<name>A0A7C6Z3E9_9FIRM</name>
<keyword evidence="9 12" id="KW-0238">DNA-binding</keyword>
<keyword evidence="4 12" id="KW-0547">Nucleotide-binding</keyword>
<sequence length="775" mass="87840">MHYAEVLVDVANRRLDQVFHYQIPEGISLKRGMRVLVPLQYRQVQGVVVRLTEQLPQDMVNPTLKPVLGIVDTMHVVPEDLMDLALWLAETTICSIAQSLHTVWPLLKGKVEEYVLPLASQEDEDVKTLKILDSETYQALAVLFRSRNKALPLSTYLKRSGLSKTQVEQLAKQGWIKLESRFTSGVPRSVQTALTSKERAFDGVRDMESMNSTPHEAYVKFDDQKAPDCRWELTPEQAKVCEKVTQALEKQRYETLLLHGVTGSGKTEVYQRLIGEVLAKGGSAILLVPEISLTSQIARYFQEQFGEQLIVLHSGLQVGEKAKAWQDILQGKIRVVVGARSAVFAPLPNLRLIILDEEHEGAYHQEENPKYHARNVARKRMEQLQGVVLLGSATPSLEAYAAAQTGKVPLLTMEKRVNQRPLPPVEVVDMREELIKGNRSMFSFSLQDKLKRTLERGEQCMLFLNRRGYSTFVVCRECGYVIRCHDCDIALTYHSQGNIMRCHYCNHEEIPPRTCPECGSRYIRFFGQGTQRVEDEIKGLYPEARILRLDFDTTRSKDAYEDILGKFRRQEADILVGTQMMAKGLDFPNVTLVGVVAADQMLNMPDFRARERTFQLLTQVAGRAGRSQKPGRVVIQTYAPEDRAIIQASQHNFKGFFWEEIGYRKARNYPPFTHVIRVTLIHEKEERVVKGAHSLASCLKLGMVSDENGNTSLDILGPAPAVMPRLKNHFRWQVSVKGKSMGALREFLHEGVQRFARDSISSGIQLNIEVDPLSM</sequence>
<dbReference type="HAMAP" id="MF_00983">
    <property type="entry name" value="PriA"/>
    <property type="match status" value="1"/>
</dbReference>
<dbReference type="GO" id="GO:0016787">
    <property type="term" value="F:hydrolase activity"/>
    <property type="evidence" value="ECO:0007669"/>
    <property type="project" value="UniProtKB-KW"/>
</dbReference>
<dbReference type="InterPro" id="IPR040498">
    <property type="entry name" value="PriA_CRR"/>
</dbReference>
<comment type="catalytic activity">
    <reaction evidence="12">
        <text>Couples ATP hydrolysis with the unwinding of duplex DNA by translocating in the 3'-5' direction.</text>
        <dbReference type="EC" id="5.6.2.4"/>
    </reaction>
</comment>
<dbReference type="GO" id="GO:0043138">
    <property type="term" value="F:3'-5' DNA helicase activity"/>
    <property type="evidence" value="ECO:0007669"/>
    <property type="project" value="UniProtKB-EC"/>
</dbReference>
<comment type="catalytic activity">
    <reaction evidence="11 12">
        <text>ATP + H2O = ADP + phosphate + H(+)</text>
        <dbReference type="Rhea" id="RHEA:13065"/>
        <dbReference type="ChEBI" id="CHEBI:15377"/>
        <dbReference type="ChEBI" id="CHEBI:15378"/>
        <dbReference type="ChEBI" id="CHEBI:30616"/>
        <dbReference type="ChEBI" id="CHEBI:43474"/>
        <dbReference type="ChEBI" id="CHEBI:456216"/>
        <dbReference type="EC" id="5.6.2.4"/>
    </reaction>
</comment>
<evidence type="ECO:0000256" key="6">
    <source>
        <dbReference type="ARBA" id="ARBA00022806"/>
    </source>
</evidence>
<dbReference type="InterPro" id="IPR001650">
    <property type="entry name" value="Helicase_C-like"/>
</dbReference>
<keyword evidence="7 12" id="KW-0862">Zinc</keyword>
<dbReference type="Gene3D" id="3.40.1440.60">
    <property type="entry name" value="PriA, 3(prime) DNA-binding domain"/>
    <property type="match status" value="1"/>
</dbReference>
<dbReference type="Proteomes" id="UP000553059">
    <property type="component" value="Unassembled WGS sequence"/>
</dbReference>
<dbReference type="GO" id="GO:0006270">
    <property type="term" value="P:DNA replication initiation"/>
    <property type="evidence" value="ECO:0007669"/>
    <property type="project" value="TreeGrafter"/>
</dbReference>
<accession>A0A7C6Z3E9</accession>
<feature type="binding site" evidence="12">
    <location>
        <position position="515"/>
    </location>
    <ligand>
        <name>Zn(2+)</name>
        <dbReference type="ChEBI" id="CHEBI:29105"/>
        <label>1</label>
    </ligand>
</feature>
<dbReference type="GO" id="GO:0008270">
    <property type="term" value="F:zinc ion binding"/>
    <property type="evidence" value="ECO:0007669"/>
    <property type="project" value="UniProtKB-UniRule"/>
</dbReference>
<dbReference type="InterPro" id="IPR027417">
    <property type="entry name" value="P-loop_NTPase"/>
</dbReference>
<keyword evidence="2 12" id="KW-0235">DNA replication</keyword>
<keyword evidence="10 12" id="KW-0413">Isomerase</keyword>
<reference evidence="15 16" key="1">
    <citation type="journal article" date="2020" name="Biotechnol. Biofuels">
        <title>New insights from the biogas microbiome by comprehensive genome-resolved metagenomics of nearly 1600 species originating from multiple anaerobic digesters.</title>
        <authorList>
            <person name="Campanaro S."/>
            <person name="Treu L."/>
            <person name="Rodriguez-R L.M."/>
            <person name="Kovalovszki A."/>
            <person name="Ziels R.M."/>
            <person name="Maus I."/>
            <person name="Zhu X."/>
            <person name="Kougias P.G."/>
            <person name="Basile A."/>
            <person name="Luo G."/>
            <person name="Schluter A."/>
            <person name="Konstantinidis K.T."/>
            <person name="Angelidaki I."/>
        </authorList>
    </citation>
    <scope>NUCLEOTIDE SEQUENCE [LARGE SCALE GENOMIC DNA]</scope>
    <source>
        <strain evidence="15">AS05jafATM_4</strain>
    </source>
</reference>
<feature type="binding site" evidence="12">
    <location>
        <position position="484"/>
    </location>
    <ligand>
        <name>Zn(2+)</name>
        <dbReference type="ChEBI" id="CHEBI:29105"/>
        <label>2</label>
    </ligand>
</feature>
<dbReference type="InterPro" id="IPR011545">
    <property type="entry name" value="DEAD/DEAH_box_helicase_dom"/>
</dbReference>
<dbReference type="FunFam" id="3.40.50.300:FF:000489">
    <property type="entry name" value="Primosome assembly protein PriA"/>
    <property type="match status" value="1"/>
</dbReference>
<evidence type="ECO:0000256" key="8">
    <source>
        <dbReference type="ARBA" id="ARBA00022840"/>
    </source>
</evidence>
<evidence type="ECO:0000256" key="2">
    <source>
        <dbReference type="ARBA" id="ARBA00022705"/>
    </source>
</evidence>
<evidence type="ECO:0000256" key="7">
    <source>
        <dbReference type="ARBA" id="ARBA00022833"/>
    </source>
</evidence>
<evidence type="ECO:0000256" key="3">
    <source>
        <dbReference type="ARBA" id="ARBA00022723"/>
    </source>
</evidence>
<dbReference type="GO" id="GO:0005524">
    <property type="term" value="F:ATP binding"/>
    <property type="evidence" value="ECO:0007669"/>
    <property type="project" value="UniProtKB-UniRule"/>
</dbReference>